<dbReference type="PROSITE" id="PS51257">
    <property type="entry name" value="PROKAR_LIPOPROTEIN"/>
    <property type="match status" value="1"/>
</dbReference>
<dbReference type="Proteomes" id="UP000448867">
    <property type="component" value="Unassembled WGS sequence"/>
</dbReference>
<organism evidence="2 3">
    <name type="scientific">Metabacillus lacus</name>
    <dbReference type="NCBI Taxonomy" id="1983721"/>
    <lineage>
        <taxon>Bacteria</taxon>
        <taxon>Bacillati</taxon>
        <taxon>Bacillota</taxon>
        <taxon>Bacilli</taxon>
        <taxon>Bacillales</taxon>
        <taxon>Bacillaceae</taxon>
        <taxon>Metabacillus</taxon>
    </lineage>
</organism>
<keyword evidence="1" id="KW-0472">Membrane</keyword>
<evidence type="ECO:0000313" key="2">
    <source>
        <dbReference type="EMBL" id="MRX74356.1"/>
    </source>
</evidence>
<keyword evidence="3" id="KW-1185">Reference proteome</keyword>
<feature type="transmembrane region" description="Helical" evidence="1">
    <location>
        <begin position="6"/>
        <end position="27"/>
    </location>
</feature>
<dbReference type="AlphaFoldDB" id="A0A7X2J2N3"/>
<sequence>MRSLYILKVNIIITLFVLGGCGVMGGISETPEERHARETFVSVNDYVGEGYRLPDGQRNDPIAKEKFEEIASATEQFFLDKYKTEVIVHNAVGAKHGIMVFVESPNEPRFHTFAMMPVDAKEGKIFIEDIWTVEMQVEQALFGGLLAMIMEEEFAALDQYIEELVENYPVIGMRPEAVSTVTKSGYTTPFYFIQALSLREDLERINRLYLDNPLISKEELKNQFDIDNYNAEKLTISIELFMEDHSIEPDESIIQKIINDIKKVEGLPRGAYSVALHDNNISKLTGIGDKDNSLIEGNIVQIIRK</sequence>
<reference evidence="2 3" key="1">
    <citation type="submission" date="2019-11" db="EMBL/GenBank/DDBJ databases">
        <title>Bacillus lacus genome.</title>
        <authorList>
            <person name="Allen C.J."/>
            <person name="Newman J.D."/>
        </authorList>
    </citation>
    <scope>NUCLEOTIDE SEQUENCE [LARGE SCALE GENOMIC DNA]</scope>
    <source>
        <strain evidence="2 3">KCTC 33946</strain>
    </source>
</reference>
<evidence type="ECO:0000256" key="1">
    <source>
        <dbReference type="SAM" id="Phobius"/>
    </source>
</evidence>
<keyword evidence="1" id="KW-1133">Transmembrane helix</keyword>
<keyword evidence="1" id="KW-0812">Transmembrane</keyword>
<name>A0A7X2J2N3_9BACI</name>
<dbReference type="EMBL" id="WKKI01000081">
    <property type="protein sequence ID" value="MRX74356.1"/>
    <property type="molecule type" value="Genomic_DNA"/>
</dbReference>
<gene>
    <name evidence="2" type="ORF">GJU40_19745</name>
</gene>
<dbReference type="Pfam" id="PF07901">
    <property type="entry name" value="DUF1672"/>
    <property type="match status" value="1"/>
</dbReference>
<dbReference type="InterPro" id="IPR012873">
    <property type="entry name" value="DUF1672"/>
</dbReference>
<protein>
    <submittedName>
        <fullName evidence="2">DUF1672 family protein</fullName>
    </submittedName>
</protein>
<proteinExistence type="predicted"/>
<dbReference type="OrthoDB" id="2360336at2"/>
<accession>A0A7X2J2N3</accession>
<comment type="caution">
    <text evidence="2">The sequence shown here is derived from an EMBL/GenBank/DDBJ whole genome shotgun (WGS) entry which is preliminary data.</text>
</comment>
<evidence type="ECO:0000313" key="3">
    <source>
        <dbReference type="Proteomes" id="UP000448867"/>
    </source>
</evidence>